<evidence type="ECO:0000313" key="2">
    <source>
        <dbReference type="Proteomes" id="UP000775213"/>
    </source>
</evidence>
<name>A0AAV7FR54_DENCH</name>
<accession>A0AAV7FR54</accession>
<sequence>MPILWEETQLRWDSRDLSEISMTYGVSGISGRIRGFDSLSYNMEVNNRYPRKFGVLIHCGQTRTTSIIGSTSPVIDPARHQNTCNLILLLMSPQTSRTMRKPLANLGEVPANVRDEVRNTVDIGNCPCQSVLLVEHLHPWPPHAARCVRPGAAVVVLGVEERVQREVPLPRHVAIRIDEISQLGFHKDCAGILFPRSGEVAANDGLVGGEGGLGGDAAVLEDVYGVLEADGSAMCCDDVLLVIEGAADDDKAVLEDGRGVAEDEVHGACDDAAAVELVVSLGVEGVLIAFHAAVEDDGVVGLDAEGDGLVLLGTGSVSEAHSDEHQAEAGGGWIFFFGKN</sequence>
<proteinExistence type="predicted"/>
<protein>
    <submittedName>
        <fullName evidence="1">Uncharacterized protein</fullName>
    </submittedName>
</protein>
<gene>
    <name evidence="1" type="ORF">IEQ34_019338</name>
</gene>
<comment type="caution">
    <text evidence="1">The sequence shown here is derived from an EMBL/GenBank/DDBJ whole genome shotgun (WGS) entry which is preliminary data.</text>
</comment>
<reference evidence="1 2" key="1">
    <citation type="journal article" date="2021" name="Hortic Res">
        <title>Chromosome-scale assembly of the Dendrobium chrysotoxum genome enhances the understanding of orchid evolution.</title>
        <authorList>
            <person name="Zhang Y."/>
            <person name="Zhang G.Q."/>
            <person name="Zhang D."/>
            <person name="Liu X.D."/>
            <person name="Xu X.Y."/>
            <person name="Sun W.H."/>
            <person name="Yu X."/>
            <person name="Zhu X."/>
            <person name="Wang Z.W."/>
            <person name="Zhao X."/>
            <person name="Zhong W.Y."/>
            <person name="Chen H."/>
            <person name="Yin W.L."/>
            <person name="Huang T."/>
            <person name="Niu S.C."/>
            <person name="Liu Z.J."/>
        </authorList>
    </citation>
    <scope>NUCLEOTIDE SEQUENCE [LARGE SCALE GENOMIC DNA]</scope>
    <source>
        <strain evidence="1">Lindl</strain>
    </source>
</reference>
<organism evidence="1 2">
    <name type="scientific">Dendrobium chrysotoxum</name>
    <name type="common">Orchid</name>
    <dbReference type="NCBI Taxonomy" id="161865"/>
    <lineage>
        <taxon>Eukaryota</taxon>
        <taxon>Viridiplantae</taxon>
        <taxon>Streptophyta</taxon>
        <taxon>Embryophyta</taxon>
        <taxon>Tracheophyta</taxon>
        <taxon>Spermatophyta</taxon>
        <taxon>Magnoliopsida</taxon>
        <taxon>Liliopsida</taxon>
        <taxon>Asparagales</taxon>
        <taxon>Orchidaceae</taxon>
        <taxon>Epidendroideae</taxon>
        <taxon>Malaxideae</taxon>
        <taxon>Dendrobiinae</taxon>
        <taxon>Dendrobium</taxon>
    </lineage>
</organism>
<dbReference type="AlphaFoldDB" id="A0AAV7FR54"/>
<dbReference type="EMBL" id="JAGFBR010000017">
    <property type="protein sequence ID" value="KAH0452039.1"/>
    <property type="molecule type" value="Genomic_DNA"/>
</dbReference>
<keyword evidence="2" id="KW-1185">Reference proteome</keyword>
<evidence type="ECO:0000313" key="1">
    <source>
        <dbReference type="EMBL" id="KAH0452039.1"/>
    </source>
</evidence>
<dbReference type="Proteomes" id="UP000775213">
    <property type="component" value="Unassembled WGS sequence"/>
</dbReference>